<dbReference type="RefSeq" id="XP_027611320.1">
    <property type="nucleotide sequence ID" value="XM_027755519.1"/>
</dbReference>
<evidence type="ECO:0000313" key="5">
    <source>
        <dbReference type="Proteomes" id="UP000287166"/>
    </source>
</evidence>
<dbReference type="EMBL" id="BFAD01000003">
    <property type="protein sequence ID" value="GBE80407.1"/>
    <property type="molecule type" value="Genomic_DNA"/>
</dbReference>
<dbReference type="GeneID" id="38777324"/>
<feature type="domain" description="Mug135-like C-terminal" evidence="3">
    <location>
        <begin position="118"/>
        <end position="195"/>
    </location>
</feature>
<dbReference type="OrthoDB" id="3230244at2759"/>
<dbReference type="InterPro" id="IPR013902">
    <property type="entry name" value="Mug135-like_C"/>
</dbReference>
<feature type="compositionally biased region" description="Pro residues" evidence="2">
    <location>
        <begin position="1"/>
        <end position="21"/>
    </location>
</feature>
<evidence type="ECO:0000313" key="4">
    <source>
        <dbReference type="EMBL" id="GBE80407.1"/>
    </source>
</evidence>
<dbReference type="AlphaFoldDB" id="A0A401GE18"/>
<keyword evidence="5" id="KW-1185">Reference proteome</keyword>
<dbReference type="Proteomes" id="UP000287166">
    <property type="component" value="Unassembled WGS sequence"/>
</dbReference>
<evidence type="ECO:0000256" key="1">
    <source>
        <dbReference type="ARBA" id="ARBA00005788"/>
    </source>
</evidence>
<sequence>MPPLALPNQGPLPLPAPPSEPPTDDDYFNAFDYRRLIEQGKLSRDARVTSTHLVEARLYEEKVLVARSADVAPPWLAGALQPLFDTNARIEARLGRMEARLDRMEARLGPIQRVGAKAHNVQCGKGDFIQLEEMPFHDNSLPTKAPHNLPLLSSVAVIDTLSQAHARSYFEGYYPNVDVPRGIDARRLAIKKAIGQL</sequence>
<protein>
    <recommendedName>
        <fullName evidence="3">Mug135-like C-terminal domain-containing protein</fullName>
    </recommendedName>
</protein>
<reference evidence="4 5" key="1">
    <citation type="journal article" date="2018" name="Sci. Rep.">
        <title>Genome sequence of the cauliflower mushroom Sparassis crispa (Hanabiratake) and its association with beneficial usage.</title>
        <authorList>
            <person name="Kiyama R."/>
            <person name="Furutani Y."/>
            <person name="Kawaguchi K."/>
            <person name="Nakanishi T."/>
        </authorList>
    </citation>
    <scope>NUCLEOTIDE SEQUENCE [LARGE SCALE GENOMIC DNA]</scope>
</reference>
<feature type="region of interest" description="Disordered" evidence="2">
    <location>
        <begin position="1"/>
        <end position="25"/>
    </location>
</feature>
<gene>
    <name evidence="4" type="ORF">SCP_0301220</name>
</gene>
<comment type="caution">
    <text evidence="4">The sequence shown here is derived from an EMBL/GenBank/DDBJ whole genome shotgun (WGS) entry which is preliminary data.</text>
</comment>
<name>A0A401GE18_9APHY</name>
<evidence type="ECO:0000259" key="3">
    <source>
        <dbReference type="Pfam" id="PF08593"/>
    </source>
</evidence>
<dbReference type="Pfam" id="PF08593">
    <property type="entry name" value="Mug135_C"/>
    <property type="match status" value="1"/>
</dbReference>
<evidence type="ECO:0000256" key="2">
    <source>
        <dbReference type="SAM" id="MobiDB-lite"/>
    </source>
</evidence>
<comment type="similarity">
    <text evidence="1">Belongs to the UPF0612 family.</text>
</comment>
<organism evidence="4 5">
    <name type="scientific">Sparassis crispa</name>
    <dbReference type="NCBI Taxonomy" id="139825"/>
    <lineage>
        <taxon>Eukaryota</taxon>
        <taxon>Fungi</taxon>
        <taxon>Dikarya</taxon>
        <taxon>Basidiomycota</taxon>
        <taxon>Agaricomycotina</taxon>
        <taxon>Agaricomycetes</taxon>
        <taxon>Polyporales</taxon>
        <taxon>Sparassidaceae</taxon>
        <taxon>Sparassis</taxon>
    </lineage>
</organism>
<dbReference type="InParanoid" id="A0A401GE18"/>
<proteinExistence type="inferred from homology"/>
<accession>A0A401GE18</accession>